<dbReference type="GO" id="GO:0050577">
    <property type="term" value="F:GDP-L-fucose synthase activity"/>
    <property type="evidence" value="ECO:0007669"/>
    <property type="project" value="UniProtKB-UniRule"/>
</dbReference>
<feature type="binding site" evidence="5">
    <location>
        <position position="212"/>
    </location>
    <ligand>
        <name>substrate</name>
    </ligand>
</feature>
<dbReference type="GO" id="GO:0070401">
    <property type="term" value="F:NADP+ binding"/>
    <property type="evidence" value="ECO:0007669"/>
    <property type="project" value="UniProtKB-UniRule"/>
</dbReference>
<evidence type="ECO:0000256" key="3">
    <source>
        <dbReference type="ARBA" id="ARBA00023002"/>
    </source>
</evidence>
<feature type="binding site" evidence="5">
    <location>
        <begin position="166"/>
        <end position="169"/>
    </location>
    <ligand>
        <name>NADP(+)</name>
        <dbReference type="ChEBI" id="CHEBI:58349"/>
    </ligand>
</feature>
<name>T0GX06_9SPHN</name>
<dbReference type="PANTHER" id="PTHR43238:SF1">
    <property type="entry name" value="GDP-L-FUCOSE SYNTHASE"/>
    <property type="match status" value="1"/>
</dbReference>
<dbReference type="EC" id="1.1.1.271" evidence="5"/>
<dbReference type="SUPFAM" id="SSF51735">
    <property type="entry name" value="NAD(P)-binding Rossmann-fold domains"/>
    <property type="match status" value="1"/>
</dbReference>
<dbReference type="Gene3D" id="3.40.50.720">
    <property type="entry name" value="NAD(P)-binding Rossmann-like Domain"/>
    <property type="match status" value="1"/>
</dbReference>
<evidence type="ECO:0000313" key="8">
    <source>
        <dbReference type="Proteomes" id="UP000015525"/>
    </source>
</evidence>
<keyword evidence="2 5" id="KW-0521">NADP</keyword>
<dbReference type="PATRIC" id="fig|1329909.3.peg.2669"/>
<comment type="caution">
    <text evidence="7">The sequence shown here is derived from an EMBL/GenBank/DDBJ whole genome shotgun (WGS) entry which is preliminary data.</text>
</comment>
<comment type="similarity">
    <text evidence="1 5">Belongs to the NAD(P)-dependent epimerase/dehydratase family. Fucose synthase subfamily.</text>
</comment>
<keyword evidence="8" id="KW-1185">Reference proteome</keyword>
<keyword evidence="5" id="KW-0511">Multifunctional enzyme</keyword>
<feature type="site" description="Important for catalytic activity" evidence="5">
    <location>
        <position position="112"/>
    </location>
</feature>
<feature type="binding site" evidence="5">
    <location>
        <position position="190"/>
    </location>
    <ligand>
        <name>substrate</name>
    </ligand>
</feature>
<feature type="binding site" evidence="5">
    <location>
        <begin position="108"/>
        <end position="111"/>
    </location>
    <ligand>
        <name>NADP(+)</name>
        <dbReference type="ChEBI" id="CHEBI:58349"/>
    </ligand>
</feature>
<gene>
    <name evidence="5" type="primary">fcl</name>
    <name evidence="7" type="ORF">L288_13895</name>
</gene>
<feature type="binding site" evidence="5">
    <location>
        <position position="205"/>
    </location>
    <ligand>
        <name>substrate</name>
    </ligand>
</feature>
<evidence type="ECO:0000313" key="7">
    <source>
        <dbReference type="EMBL" id="EQB04463.1"/>
    </source>
</evidence>
<dbReference type="EMBL" id="ATHO01000128">
    <property type="protein sequence ID" value="EQB04463.1"/>
    <property type="molecule type" value="Genomic_DNA"/>
</dbReference>
<feature type="binding site" evidence="5">
    <location>
        <position position="182"/>
    </location>
    <ligand>
        <name>NADP(+)</name>
        <dbReference type="ChEBI" id="CHEBI:58349"/>
    </ligand>
</feature>
<dbReference type="InterPro" id="IPR028614">
    <property type="entry name" value="GDP_fucose/colitose_synth"/>
</dbReference>
<dbReference type="CDD" id="cd05239">
    <property type="entry name" value="GDP_FS_SDR_e"/>
    <property type="match status" value="1"/>
</dbReference>
<sequence>MSFTLHNKRVWVAGHRGMVGRAIVRRLASEDCEILTIGRDELDLKDQAATRSWIEDRKPDAVIVAAAKVGGILANSRFPADFLYDNLVIETNVIEGSFRAGVSKLLFLGSSCIFPKFAPQPIVEEALLTGALEPTNQWYAIAKIAGIKLCQAFRQQHGADFISGMPTNLYGPWDNFDIESSHVLPALIRKFDDAKRSGADSVTLWGTGTPRREFLHVDDCAEACLFLLKSYSGDQFVNIGSGSDVTISELASLIRDVTGFTGSVEYDASRPDGTPRKLMSSARINSMGWTPRISLREGIEQTYRWYLENVNALAA</sequence>
<dbReference type="InterPro" id="IPR001509">
    <property type="entry name" value="Epimerase_deHydtase"/>
</dbReference>
<evidence type="ECO:0000256" key="2">
    <source>
        <dbReference type="ARBA" id="ARBA00022857"/>
    </source>
</evidence>
<feature type="site" description="Important for catalytic activity" evidence="5">
    <location>
        <position position="110"/>
    </location>
</feature>
<evidence type="ECO:0000256" key="5">
    <source>
        <dbReference type="HAMAP-Rule" id="MF_00956"/>
    </source>
</evidence>
<protein>
    <recommendedName>
        <fullName evidence="5">GDP-L-fucose synthase</fullName>
        <ecNumber evidence="5">1.1.1.271</ecNumber>
    </recommendedName>
    <alternativeName>
        <fullName evidence="5">GDP-4-keto-6-deoxy-D-mannose-3,5-epimerase-4-reductase</fullName>
    </alternativeName>
</protein>
<dbReference type="UniPathway" id="UPA00128">
    <property type="reaction ID" value="UER00191"/>
</dbReference>
<dbReference type="GO" id="GO:0042351">
    <property type="term" value="P:'de novo' GDP-L-fucose biosynthetic process"/>
    <property type="evidence" value="ECO:0007669"/>
    <property type="project" value="UniProtKB-UniRule"/>
</dbReference>
<feature type="binding site" evidence="5">
    <location>
        <begin position="14"/>
        <end position="20"/>
    </location>
    <ligand>
        <name>NADP(+)</name>
        <dbReference type="ChEBI" id="CHEBI:58349"/>
    </ligand>
</feature>
<comment type="function">
    <text evidence="5">Catalyzes the two-step NADP-dependent conversion of GDP-4-dehydro-6-deoxy-D-mannose to GDP-fucose, involving an epimerase and a reductase reaction.</text>
</comment>
<dbReference type="Pfam" id="PF01370">
    <property type="entry name" value="Epimerase"/>
    <property type="match status" value="1"/>
</dbReference>
<dbReference type="RefSeq" id="WP_021238903.1">
    <property type="nucleotide sequence ID" value="NZ_ATHO01000128.1"/>
</dbReference>
<dbReference type="AlphaFoldDB" id="T0GX06"/>
<dbReference type="Gene3D" id="3.90.25.10">
    <property type="entry name" value="UDP-galactose 4-epimerase, domain 1"/>
    <property type="match status" value="1"/>
</dbReference>
<feature type="active site" description="Proton donor/acceptor" evidence="5">
    <location>
        <position position="139"/>
    </location>
</feature>
<feature type="binding site" evidence="5">
    <location>
        <position position="143"/>
    </location>
    <ligand>
        <name>NADP(+)</name>
        <dbReference type="ChEBI" id="CHEBI:58349"/>
    </ligand>
</feature>
<reference evidence="7 8" key="1">
    <citation type="journal article" date="2013" name="Genome Announc.">
        <title>Draft Genome Sequence of Sphingobium quisquiliarum Strain P25T, a Novel Hexachlorocyclohexane (HCH)-Degrading Bacterium Isolated from an HCH Dumpsite.</title>
        <authorList>
            <person name="Kumar Singh A."/>
            <person name="Sangwan N."/>
            <person name="Sharma A."/>
            <person name="Gupta V."/>
            <person name="Khurana J.P."/>
            <person name="Lal R."/>
        </authorList>
    </citation>
    <scope>NUCLEOTIDE SEQUENCE [LARGE SCALE GENOMIC DNA]</scope>
    <source>
        <strain evidence="7 8">P25</strain>
    </source>
</reference>
<dbReference type="InterPro" id="IPR036291">
    <property type="entry name" value="NAD(P)-bd_dom_sf"/>
</dbReference>
<evidence type="ECO:0000259" key="6">
    <source>
        <dbReference type="Pfam" id="PF01370"/>
    </source>
</evidence>
<comment type="pathway">
    <text evidence="5">Nucleotide-sugar biosynthesis; GDP-L-fucose biosynthesis via de novo pathway; GDP-L-fucose from GDP-alpha-D-mannose: step 2/2.</text>
</comment>
<accession>T0GX06</accession>
<evidence type="ECO:0000256" key="4">
    <source>
        <dbReference type="ARBA" id="ARBA00023235"/>
    </source>
</evidence>
<dbReference type="GO" id="GO:0016853">
    <property type="term" value="F:isomerase activity"/>
    <property type="evidence" value="ECO:0007669"/>
    <property type="project" value="UniProtKB-KW"/>
</dbReference>
<feature type="binding site" evidence="5">
    <location>
        <position position="272"/>
    </location>
    <ligand>
        <name>substrate</name>
    </ligand>
</feature>
<comment type="catalytic activity">
    <reaction evidence="5">
        <text>GDP-beta-L-fucose + NADP(+) = GDP-4-dehydro-alpha-D-rhamnose + NADPH + H(+)</text>
        <dbReference type="Rhea" id="RHEA:18885"/>
        <dbReference type="ChEBI" id="CHEBI:15378"/>
        <dbReference type="ChEBI" id="CHEBI:57273"/>
        <dbReference type="ChEBI" id="CHEBI:57783"/>
        <dbReference type="ChEBI" id="CHEBI:57964"/>
        <dbReference type="ChEBI" id="CHEBI:58349"/>
        <dbReference type="EC" id="1.1.1.271"/>
    </reaction>
</comment>
<evidence type="ECO:0000256" key="1">
    <source>
        <dbReference type="ARBA" id="ARBA00005959"/>
    </source>
</evidence>
<organism evidence="7 8">
    <name type="scientific">Sphingobium quisquiliarum P25</name>
    <dbReference type="NCBI Taxonomy" id="1329909"/>
    <lineage>
        <taxon>Bacteria</taxon>
        <taxon>Pseudomonadati</taxon>
        <taxon>Pseudomonadota</taxon>
        <taxon>Alphaproteobacteria</taxon>
        <taxon>Sphingomonadales</taxon>
        <taxon>Sphingomonadaceae</taxon>
        <taxon>Sphingobium</taxon>
    </lineage>
</organism>
<keyword evidence="3 5" id="KW-0560">Oxidoreductase</keyword>
<dbReference type="Proteomes" id="UP000015525">
    <property type="component" value="Unassembled WGS sequence"/>
</dbReference>
<dbReference type="HAMAP" id="MF_00956">
    <property type="entry name" value="GDP_fucose_synth"/>
    <property type="match status" value="1"/>
</dbReference>
<feature type="domain" description="NAD-dependent epimerase/dehydratase" evidence="6">
    <location>
        <begin position="11"/>
        <end position="240"/>
    </location>
</feature>
<proteinExistence type="inferred from homology"/>
<keyword evidence="4 5" id="KW-0413">Isomerase</keyword>
<dbReference type="PANTHER" id="PTHR43238">
    <property type="entry name" value="GDP-L-FUCOSE SYNTHASE"/>
    <property type="match status" value="1"/>
</dbReference>